<evidence type="ECO:0000259" key="1">
    <source>
        <dbReference type="Pfam" id="PF01370"/>
    </source>
</evidence>
<comment type="caution">
    <text evidence="2">The sequence shown here is derived from an EMBL/GenBank/DDBJ whole genome shotgun (WGS) entry which is preliminary data.</text>
</comment>
<protein>
    <submittedName>
        <fullName evidence="2">NAD-dependent epimerase/dehydratase family protein</fullName>
    </submittedName>
</protein>
<dbReference type="Pfam" id="PF01370">
    <property type="entry name" value="Epimerase"/>
    <property type="match status" value="1"/>
</dbReference>
<dbReference type="InterPro" id="IPR001509">
    <property type="entry name" value="Epimerase_deHydtase"/>
</dbReference>
<dbReference type="AlphaFoldDB" id="A0A7C5H8N4"/>
<dbReference type="InterPro" id="IPR036291">
    <property type="entry name" value="NAD(P)-bd_dom_sf"/>
</dbReference>
<dbReference type="Gene3D" id="3.40.50.720">
    <property type="entry name" value="NAD(P)-binding Rossmann-like Domain"/>
    <property type="match status" value="1"/>
</dbReference>
<dbReference type="PANTHER" id="PTHR48079:SF6">
    <property type="entry name" value="NAD(P)-BINDING DOMAIN-CONTAINING PROTEIN-RELATED"/>
    <property type="match status" value="1"/>
</dbReference>
<dbReference type="GO" id="GO:0005737">
    <property type="term" value="C:cytoplasm"/>
    <property type="evidence" value="ECO:0007669"/>
    <property type="project" value="TreeGrafter"/>
</dbReference>
<feature type="domain" description="NAD-dependent epimerase/dehydratase" evidence="1">
    <location>
        <begin position="6"/>
        <end position="240"/>
    </location>
</feature>
<evidence type="ECO:0000313" key="2">
    <source>
        <dbReference type="EMBL" id="HHE32098.1"/>
    </source>
</evidence>
<dbReference type="Proteomes" id="UP000886058">
    <property type="component" value="Unassembled WGS sequence"/>
</dbReference>
<dbReference type="EMBL" id="DRSQ01000117">
    <property type="protein sequence ID" value="HHE32098.1"/>
    <property type="molecule type" value="Genomic_DNA"/>
</dbReference>
<dbReference type="GO" id="GO:0004029">
    <property type="term" value="F:aldehyde dehydrogenase (NAD+) activity"/>
    <property type="evidence" value="ECO:0007669"/>
    <property type="project" value="TreeGrafter"/>
</dbReference>
<dbReference type="CDD" id="cd05228">
    <property type="entry name" value="AR_FR_like_1_SDR_e"/>
    <property type="match status" value="1"/>
</dbReference>
<name>A0A7C5H8N4_9CHLB</name>
<gene>
    <name evidence="2" type="ORF">ENL07_05580</name>
</gene>
<proteinExistence type="predicted"/>
<dbReference type="PANTHER" id="PTHR48079">
    <property type="entry name" value="PROTEIN YEEZ"/>
    <property type="match status" value="1"/>
</dbReference>
<organism evidence="2">
    <name type="scientific">Chlorobaculum parvum</name>
    <dbReference type="NCBI Taxonomy" id="274539"/>
    <lineage>
        <taxon>Bacteria</taxon>
        <taxon>Pseudomonadati</taxon>
        <taxon>Chlorobiota</taxon>
        <taxon>Chlorobiia</taxon>
        <taxon>Chlorobiales</taxon>
        <taxon>Chlorobiaceae</taxon>
        <taxon>Chlorobaculum</taxon>
    </lineage>
</organism>
<reference evidence="2" key="1">
    <citation type="journal article" date="2020" name="mSystems">
        <title>Genome- and Community-Level Interaction Insights into Carbon Utilization and Element Cycling Functions of Hydrothermarchaeota in Hydrothermal Sediment.</title>
        <authorList>
            <person name="Zhou Z."/>
            <person name="Liu Y."/>
            <person name="Xu W."/>
            <person name="Pan J."/>
            <person name="Luo Z.H."/>
            <person name="Li M."/>
        </authorList>
    </citation>
    <scope>NUCLEOTIDE SEQUENCE [LARGE SCALE GENOMIC DNA]</scope>
    <source>
        <strain evidence="2">HyVt-633</strain>
    </source>
</reference>
<sequence length="333" mass="35722">MSATPVLITGATGYIGSRLVLDLVRKFGDEVRCRVAVRASSDVSFLKGLPVEIVHADMHDSIAVGEAVRGVEVVFHCAGMIGFTNNFRNRLHDTNVLGTRHVIDACIEHGVKRMVMTSSIAAIGSATVDGVVAESTEESAFTELQRHNVYMESKHLAELECRRGVAEGLDVVMVNPGVVIGRSPEPGMPGSSSNEVMRLIYEGREPFCPEGSTGFVDVRDVSDALVAAWQKGKSGERYIIVGESLPFRELFSRIAALPGSRTGKPVVVGGLVGVLAGAAGEFWSLLSGQSSFISIESIQQASRPARYSNRRSIAELGMSYHPFDETLKSAVAL</sequence>
<accession>A0A7C5H8N4</accession>
<dbReference type="InterPro" id="IPR051783">
    <property type="entry name" value="NAD(P)-dependent_oxidoreduct"/>
</dbReference>
<dbReference type="SUPFAM" id="SSF51735">
    <property type="entry name" value="NAD(P)-binding Rossmann-fold domains"/>
    <property type="match status" value="1"/>
</dbReference>